<name>A0A914R096_9BILA</name>
<feature type="transmembrane region" description="Helical" evidence="6">
    <location>
        <begin position="196"/>
        <end position="223"/>
    </location>
</feature>
<accession>A0A914R096</accession>
<dbReference type="GO" id="GO:0007606">
    <property type="term" value="P:sensory perception of chemical stimulus"/>
    <property type="evidence" value="ECO:0007669"/>
    <property type="project" value="UniProtKB-UniRule"/>
</dbReference>
<keyword evidence="3 6" id="KW-0812">Transmembrane</keyword>
<comment type="caution">
    <text evidence="6">Lacks conserved residue(s) required for the propagation of feature annotation.</text>
</comment>
<dbReference type="InterPro" id="IPR000609">
    <property type="entry name" value="7TM_GPCR_serpentine_rcpt_Srg"/>
</dbReference>
<feature type="transmembrane region" description="Helical" evidence="6">
    <location>
        <begin position="79"/>
        <end position="98"/>
    </location>
</feature>
<evidence type="ECO:0000313" key="7">
    <source>
        <dbReference type="Proteomes" id="UP000887578"/>
    </source>
</evidence>
<keyword evidence="7" id="KW-1185">Reference proteome</keyword>
<evidence type="ECO:0000256" key="4">
    <source>
        <dbReference type="ARBA" id="ARBA00022989"/>
    </source>
</evidence>
<feature type="transmembrane region" description="Helical" evidence="6">
    <location>
        <begin position="118"/>
        <end position="144"/>
    </location>
</feature>
<evidence type="ECO:0000256" key="1">
    <source>
        <dbReference type="ARBA" id="ARBA00004141"/>
    </source>
</evidence>
<organism evidence="7 8">
    <name type="scientific">Panagrolaimus davidi</name>
    <dbReference type="NCBI Taxonomy" id="227884"/>
    <lineage>
        <taxon>Eukaryota</taxon>
        <taxon>Metazoa</taxon>
        <taxon>Ecdysozoa</taxon>
        <taxon>Nematoda</taxon>
        <taxon>Chromadorea</taxon>
        <taxon>Rhabditida</taxon>
        <taxon>Tylenchina</taxon>
        <taxon>Panagrolaimomorpha</taxon>
        <taxon>Panagrolaimoidea</taxon>
        <taxon>Panagrolaimidae</taxon>
        <taxon>Panagrolaimus</taxon>
    </lineage>
</organism>
<feature type="transmembrane region" description="Helical" evidence="6">
    <location>
        <begin position="38"/>
        <end position="59"/>
    </location>
</feature>
<dbReference type="GO" id="GO:0004888">
    <property type="term" value="F:transmembrane signaling receptor activity"/>
    <property type="evidence" value="ECO:0007669"/>
    <property type="project" value="InterPro"/>
</dbReference>
<proteinExistence type="inferred from homology"/>
<feature type="transmembrane region" description="Helical" evidence="6">
    <location>
        <begin position="165"/>
        <end position="184"/>
    </location>
</feature>
<evidence type="ECO:0000256" key="5">
    <source>
        <dbReference type="ARBA" id="ARBA00023136"/>
    </source>
</evidence>
<sequence>MFLAHFIFWPSVALFGIQFWREGFFREWYLKNGWFASFIFTLSVYLDNVIYIGQSLIAFNRFTGLWFPLQNKQIWNYKWYIYLTIFLPIGFVANRFTADGYYKVTSDGTLDFGYTDKVFEALTVTITAFTLGASFGISLLLNILTSFKYKKSQNTQNSSSDDKSVKLILYSIMLTVIQCIRFGYNRMRAYFVYYPSIIYIIVTSYSYITAAHAIIAAIGILILSRQTRQIYYKFYFSWLPNCFKIKNNIVQIRTASNLAPI</sequence>
<dbReference type="Proteomes" id="UP000887578">
    <property type="component" value="Unplaced"/>
</dbReference>
<protein>
    <recommendedName>
        <fullName evidence="6">Serpentine receptor class gamma</fullName>
    </recommendedName>
</protein>
<keyword evidence="5 6" id="KW-0472">Membrane</keyword>
<evidence type="ECO:0000256" key="2">
    <source>
        <dbReference type="ARBA" id="ARBA00005692"/>
    </source>
</evidence>
<dbReference type="AlphaFoldDB" id="A0A914R096"/>
<evidence type="ECO:0000256" key="3">
    <source>
        <dbReference type="ARBA" id="ARBA00022692"/>
    </source>
</evidence>
<reference evidence="8" key="1">
    <citation type="submission" date="2022-11" db="UniProtKB">
        <authorList>
            <consortium name="WormBaseParasite"/>
        </authorList>
    </citation>
    <scope>IDENTIFICATION</scope>
</reference>
<keyword evidence="4 6" id="KW-1133">Transmembrane helix</keyword>
<dbReference type="GO" id="GO:0016020">
    <property type="term" value="C:membrane"/>
    <property type="evidence" value="ECO:0007669"/>
    <property type="project" value="UniProtKB-SubCell"/>
</dbReference>
<dbReference type="WBParaSite" id="PDA_v2.g9634.t1">
    <property type="protein sequence ID" value="PDA_v2.g9634.t1"/>
    <property type="gene ID" value="PDA_v2.g9634"/>
</dbReference>
<evidence type="ECO:0000313" key="8">
    <source>
        <dbReference type="WBParaSite" id="PDA_v2.g9634.t1"/>
    </source>
</evidence>
<dbReference type="Pfam" id="PF02118">
    <property type="entry name" value="Srg"/>
    <property type="match status" value="1"/>
</dbReference>
<comment type="similarity">
    <text evidence="2 6">Belongs to the nematode receptor-like protein srg family.</text>
</comment>
<evidence type="ECO:0000256" key="6">
    <source>
        <dbReference type="RuleBase" id="RU280813"/>
    </source>
</evidence>
<comment type="subcellular location">
    <subcellularLocation>
        <location evidence="1">Membrane</location>
        <topology evidence="1">Multi-pass membrane protein</topology>
    </subcellularLocation>
</comment>